<reference evidence="1 2" key="1">
    <citation type="submission" date="2018-06" db="EMBL/GenBank/DDBJ databases">
        <authorList>
            <consortium name="Pathogen Informatics"/>
            <person name="Doyle S."/>
        </authorList>
    </citation>
    <scope>NUCLEOTIDE SEQUENCE [LARGE SCALE GENOMIC DNA]</scope>
    <source>
        <strain evidence="1 2">NCTC11224</strain>
    </source>
</reference>
<sequence>MDTSVKNKKLQTLPWYALHDIAVKKGIEEKEVNGKEKNTIIDKILSYGILSDEEIEQYVNDYIYGDRVTFTLWTFQSSLKDSDYGIVNSLENVEEEYLSVSGYRKLKILSVKEYENRTEVLYVYSKEYAYINEDGQNASVWEQHRGRLL</sequence>
<name>A0A2X2USC9_9FIRM</name>
<evidence type="ECO:0000313" key="1">
    <source>
        <dbReference type="EMBL" id="SQB15823.1"/>
    </source>
</evidence>
<dbReference type="EMBL" id="UAVW01000018">
    <property type="protein sequence ID" value="SQB15823.1"/>
    <property type="molecule type" value="Genomic_DNA"/>
</dbReference>
<dbReference type="RefSeq" id="WP_112483019.1">
    <property type="nucleotide sequence ID" value="NZ_JADPAG010000072.1"/>
</dbReference>
<protein>
    <submittedName>
        <fullName evidence="1">Uncharacterized protein</fullName>
    </submittedName>
</protein>
<organism evidence="1 2">
    <name type="scientific">Enterocloster clostridioformis</name>
    <dbReference type="NCBI Taxonomy" id="1531"/>
    <lineage>
        <taxon>Bacteria</taxon>
        <taxon>Bacillati</taxon>
        <taxon>Bacillota</taxon>
        <taxon>Clostridia</taxon>
        <taxon>Lachnospirales</taxon>
        <taxon>Lachnospiraceae</taxon>
        <taxon>Enterocloster</taxon>
    </lineage>
</organism>
<evidence type="ECO:0000313" key="2">
    <source>
        <dbReference type="Proteomes" id="UP000251853"/>
    </source>
</evidence>
<keyword evidence="2" id="KW-1185">Reference proteome</keyword>
<gene>
    <name evidence="1" type="ORF">NCTC11224_04910</name>
</gene>
<dbReference type="AlphaFoldDB" id="A0A2X2USC9"/>
<proteinExistence type="predicted"/>
<dbReference type="Proteomes" id="UP000251853">
    <property type="component" value="Unassembled WGS sequence"/>
</dbReference>
<accession>A0A2X2USC9</accession>